<keyword evidence="3" id="KW-0479">Metal-binding</keyword>
<feature type="binding site" evidence="3">
    <location>
        <position position="88"/>
    </location>
    <ligand>
        <name>5-phospho-alpha-D-ribose 1-diphosphate</name>
        <dbReference type="ChEBI" id="CHEBI:58017"/>
    </ligand>
</feature>
<accession>A0A1F7GU48</accession>
<organism evidence="5 6">
    <name type="scientific">Candidatus Roizmanbacteria bacterium RIFCSPHIGHO2_01_FULL_39_8</name>
    <dbReference type="NCBI Taxonomy" id="1802033"/>
    <lineage>
        <taxon>Bacteria</taxon>
        <taxon>Candidatus Roizmaniibacteriota</taxon>
    </lineage>
</organism>
<comment type="catalytic activity">
    <reaction evidence="3">
        <text>N-(5-phospho-beta-D-ribosyl)anthranilate + diphosphate = 5-phospho-alpha-D-ribose 1-diphosphate + anthranilate</text>
        <dbReference type="Rhea" id="RHEA:11768"/>
        <dbReference type="ChEBI" id="CHEBI:16567"/>
        <dbReference type="ChEBI" id="CHEBI:18277"/>
        <dbReference type="ChEBI" id="CHEBI:33019"/>
        <dbReference type="ChEBI" id="CHEBI:58017"/>
        <dbReference type="EC" id="2.4.2.18"/>
    </reaction>
</comment>
<feature type="binding site" evidence="3">
    <location>
        <position position="80"/>
    </location>
    <ligand>
        <name>anthranilate</name>
        <dbReference type="ChEBI" id="CHEBI:16567"/>
        <label>1</label>
    </ligand>
</feature>
<keyword evidence="3" id="KW-0822">Tryptophan biosynthesis</keyword>
<feature type="binding site" evidence="3">
    <location>
        <begin position="83"/>
        <end position="84"/>
    </location>
    <ligand>
        <name>5-phospho-alpha-D-ribose 1-diphosphate</name>
        <dbReference type="ChEBI" id="CHEBI:58017"/>
    </ligand>
</feature>
<proteinExistence type="inferred from homology"/>
<comment type="pathway">
    <text evidence="3">Amino-acid biosynthesis; L-tryptophan biosynthesis; L-tryptophan from chorismate: step 2/5.</text>
</comment>
<dbReference type="GO" id="GO:0004048">
    <property type="term" value="F:anthranilate phosphoribosyltransferase activity"/>
    <property type="evidence" value="ECO:0007669"/>
    <property type="project" value="UniProtKB-UniRule"/>
</dbReference>
<dbReference type="GO" id="GO:0005829">
    <property type="term" value="C:cytosol"/>
    <property type="evidence" value="ECO:0007669"/>
    <property type="project" value="TreeGrafter"/>
</dbReference>
<dbReference type="SUPFAM" id="SSF47648">
    <property type="entry name" value="Nucleoside phosphorylase/phosphoribosyltransferase N-terminal domain"/>
    <property type="match status" value="1"/>
</dbReference>
<sequence length="338" mass="36936">MNIPSILAKCAGKKNLSREEAFEMQNKIIKGKLSQDELLKIFQFFAARPITPAELMGILEATRKHMIKVPITSDALDVCGTGGDGQHTFNISTITAIICAATGVPIVKHCGRAASGICGSADLLKLLDVNIDLTPEQAVACFGTCGIVFLFAPNFQPGLKIVKDARKKFGGKTYFNFLGPMLNPASVSHQLIGVSDKTMMRLMGKTLIDFGSKKIILVHSEDGGDEVGLSEKTIIMEFDGTREQKKYELTHSDFGLPRFHGDLKTTSREENVSICRQILMGRSDEPKKNVAMANAALAFYTFGKVSNIRDGVRLAEETISSEKALKKLEQVIKVTHNL</sequence>
<keyword evidence="1 3" id="KW-0328">Glycosyltransferase</keyword>
<dbReference type="InterPro" id="IPR000312">
    <property type="entry name" value="Glycosyl_Trfase_fam3"/>
</dbReference>
<dbReference type="NCBIfam" id="TIGR01245">
    <property type="entry name" value="trpD"/>
    <property type="match status" value="1"/>
</dbReference>
<dbReference type="Proteomes" id="UP000177026">
    <property type="component" value="Unassembled WGS sequence"/>
</dbReference>
<dbReference type="PANTHER" id="PTHR43285:SF2">
    <property type="entry name" value="ANTHRANILATE PHOSPHORIBOSYLTRANSFERASE"/>
    <property type="match status" value="1"/>
</dbReference>
<comment type="subunit">
    <text evidence="3">Homodimer.</text>
</comment>
<keyword evidence="2 3" id="KW-0808">Transferase</keyword>
<dbReference type="Pfam" id="PF00591">
    <property type="entry name" value="Glycos_transf_3"/>
    <property type="match status" value="1"/>
</dbReference>
<feature type="binding site" evidence="3">
    <location>
        <position position="225"/>
    </location>
    <ligand>
        <name>Mg(2+)</name>
        <dbReference type="ChEBI" id="CHEBI:18420"/>
        <label>2</label>
    </ligand>
</feature>
<evidence type="ECO:0000256" key="1">
    <source>
        <dbReference type="ARBA" id="ARBA00022676"/>
    </source>
</evidence>
<dbReference type="UniPathway" id="UPA00035">
    <property type="reaction ID" value="UER00041"/>
</dbReference>
<dbReference type="AlphaFoldDB" id="A0A1F7GU48"/>
<dbReference type="GO" id="GO:0000162">
    <property type="term" value="P:L-tryptophan biosynthetic process"/>
    <property type="evidence" value="ECO:0007669"/>
    <property type="project" value="UniProtKB-UniRule"/>
</dbReference>
<dbReference type="InterPro" id="IPR005940">
    <property type="entry name" value="Anthranilate_Pribosyl_Tfrase"/>
</dbReference>
<protein>
    <recommendedName>
        <fullName evidence="3">Anthranilate phosphoribosyltransferase</fullName>
        <ecNumber evidence="3">2.4.2.18</ecNumber>
    </recommendedName>
</protein>
<comment type="similarity">
    <text evidence="3">Belongs to the anthranilate phosphoribosyltransferase family.</text>
</comment>
<feature type="binding site" evidence="3">
    <location>
        <begin position="108"/>
        <end position="116"/>
    </location>
    <ligand>
        <name>5-phospho-alpha-D-ribose 1-diphosphate</name>
        <dbReference type="ChEBI" id="CHEBI:58017"/>
    </ligand>
</feature>
<keyword evidence="3" id="KW-0057">Aromatic amino acid biosynthesis</keyword>
<comment type="function">
    <text evidence="3">Catalyzes the transfer of the phosphoribosyl group of 5-phosphorylribose-1-pyrophosphate (PRPP) to anthranilate to yield N-(5'-phosphoribosyl)-anthranilate (PRA).</text>
</comment>
<evidence type="ECO:0000313" key="5">
    <source>
        <dbReference type="EMBL" id="OGK22136.1"/>
    </source>
</evidence>
<feature type="binding site" evidence="3">
    <location>
        <position position="92"/>
    </location>
    <ligand>
        <name>Mg(2+)</name>
        <dbReference type="ChEBI" id="CHEBI:18420"/>
        <label>1</label>
    </ligand>
</feature>
<comment type="caution">
    <text evidence="3">Lacks conserved residue(s) required for the propagation of feature annotation.</text>
</comment>
<dbReference type="PANTHER" id="PTHR43285">
    <property type="entry name" value="ANTHRANILATE PHOSPHORIBOSYLTRANSFERASE"/>
    <property type="match status" value="1"/>
</dbReference>
<feature type="binding site" evidence="3">
    <location>
        <begin position="90"/>
        <end position="93"/>
    </location>
    <ligand>
        <name>5-phospho-alpha-D-ribose 1-diphosphate</name>
        <dbReference type="ChEBI" id="CHEBI:58017"/>
    </ligand>
</feature>
<dbReference type="GO" id="GO:0000287">
    <property type="term" value="F:magnesium ion binding"/>
    <property type="evidence" value="ECO:0007669"/>
    <property type="project" value="UniProtKB-UniRule"/>
</dbReference>
<evidence type="ECO:0000313" key="6">
    <source>
        <dbReference type="Proteomes" id="UP000177026"/>
    </source>
</evidence>
<dbReference type="Gene3D" id="1.20.970.10">
    <property type="entry name" value="Transferase, Pyrimidine Nucleoside Phosphorylase, Chain C"/>
    <property type="match status" value="1"/>
</dbReference>
<evidence type="ECO:0000256" key="2">
    <source>
        <dbReference type="ARBA" id="ARBA00022679"/>
    </source>
</evidence>
<keyword evidence="3" id="KW-0460">Magnesium</keyword>
<keyword evidence="3" id="KW-0028">Amino-acid biosynthesis</keyword>
<comment type="caution">
    <text evidence="5">The sequence shown here is derived from an EMBL/GenBank/DDBJ whole genome shotgun (WGS) entry which is preliminary data.</text>
</comment>
<name>A0A1F7GU48_9BACT</name>
<feature type="binding site" evidence="3">
    <location>
        <position position="226"/>
    </location>
    <ligand>
        <name>Mg(2+)</name>
        <dbReference type="ChEBI" id="CHEBI:18420"/>
        <label>1</label>
    </ligand>
</feature>
<dbReference type="Gene3D" id="3.40.1030.10">
    <property type="entry name" value="Nucleoside phosphorylase/phosphoribosyltransferase catalytic domain"/>
    <property type="match status" value="1"/>
</dbReference>
<reference evidence="5 6" key="1">
    <citation type="journal article" date="2016" name="Nat. Commun.">
        <title>Thousands of microbial genomes shed light on interconnected biogeochemical processes in an aquifer system.</title>
        <authorList>
            <person name="Anantharaman K."/>
            <person name="Brown C.T."/>
            <person name="Hug L.A."/>
            <person name="Sharon I."/>
            <person name="Castelle C.J."/>
            <person name="Probst A.J."/>
            <person name="Thomas B.C."/>
            <person name="Singh A."/>
            <person name="Wilkins M.J."/>
            <person name="Karaoz U."/>
            <person name="Brodie E.L."/>
            <person name="Williams K.H."/>
            <person name="Hubbard S.S."/>
            <person name="Banfield J.F."/>
        </authorList>
    </citation>
    <scope>NUCLEOTIDE SEQUENCE [LARGE SCALE GENOMIC DNA]</scope>
</reference>
<gene>
    <name evidence="3" type="primary">trpD</name>
    <name evidence="5" type="ORF">A2866_04245</name>
</gene>
<dbReference type="SUPFAM" id="SSF52418">
    <property type="entry name" value="Nucleoside phosphorylase/phosphoribosyltransferase catalytic domain"/>
    <property type="match status" value="1"/>
</dbReference>
<dbReference type="EMBL" id="MFZI01000006">
    <property type="protein sequence ID" value="OGK22136.1"/>
    <property type="molecule type" value="Genomic_DNA"/>
</dbReference>
<evidence type="ECO:0000256" key="3">
    <source>
        <dbReference type="HAMAP-Rule" id="MF_00211"/>
    </source>
</evidence>
<feature type="binding site" evidence="3">
    <location>
        <position position="166"/>
    </location>
    <ligand>
        <name>anthranilate</name>
        <dbReference type="ChEBI" id="CHEBI:16567"/>
        <label>2</label>
    </ligand>
</feature>
<feature type="binding site" evidence="3">
    <location>
        <position position="120"/>
    </location>
    <ligand>
        <name>5-phospho-alpha-D-ribose 1-diphosphate</name>
        <dbReference type="ChEBI" id="CHEBI:58017"/>
    </ligand>
</feature>
<evidence type="ECO:0000259" key="4">
    <source>
        <dbReference type="Pfam" id="PF00591"/>
    </source>
</evidence>
<dbReference type="InterPro" id="IPR035902">
    <property type="entry name" value="Nuc_phospho_transferase"/>
</dbReference>
<comment type="cofactor">
    <cofactor evidence="3">
        <name>Mg(2+)</name>
        <dbReference type="ChEBI" id="CHEBI:18420"/>
    </cofactor>
    <text evidence="3">Binds 2 magnesium ions per monomer.</text>
</comment>
<feature type="domain" description="Glycosyl transferase family 3" evidence="4">
    <location>
        <begin position="74"/>
        <end position="324"/>
    </location>
</feature>
<feature type="binding site" evidence="3">
    <location>
        <position position="80"/>
    </location>
    <ligand>
        <name>5-phospho-alpha-D-ribose 1-diphosphate</name>
        <dbReference type="ChEBI" id="CHEBI:58017"/>
    </ligand>
</feature>
<dbReference type="InterPro" id="IPR036320">
    <property type="entry name" value="Glycosyl_Trfase_fam3_N_dom_sf"/>
</dbReference>
<dbReference type="HAMAP" id="MF_00211">
    <property type="entry name" value="TrpD"/>
    <property type="match status" value="1"/>
</dbReference>
<feature type="binding site" evidence="3">
    <location>
        <position position="226"/>
    </location>
    <ligand>
        <name>Mg(2+)</name>
        <dbReference type="ChEBI" id="CHEBI:18420"/>
        <label>2</label>
    </ligand>
</feature>
<dbReference type="EC" id="2.4.2.18" evidence="3"/>